<proteinExistence type="inferred from homology"/>
<comment type="similarity">
    <text evidence="3 9">Belongs to the acetyltransferase family. EctA subfamily.</text>
</comment>
<evidence type="ECO:0000313" key="12">
    <source>
        <dbReference type="EMBL" id="NJQ01909.1"/>
    </source>
</evidence>
<dbReference type="PROSITE" id="PS51186">
    <property type="entry name" value="GNAT"/>
    <property type="match status" value="1"/>
</dbReference>
<dbReference type="Pfam" id="PF00583">
    <property type="entry name" value="Acetyltransf_1"/>
    <property type="match status" value="1"/>
</dbReference>
<dbReference type="CDD" id="cd04301">
    <property type="entry name" value="NAT_SF"/>
    <property type="match status" value="1"/>
</dbReference>
<evidence type="ECO:0000256" key="5">
    <source>
        <dbReference type="ARBA" id="ARBA00017935"/>
    </source>
</evidence>
<dbReference type="InterPro" id="IPR012772">
    <property type="entry name" value="Ectoine_EctA"/>
</dbReference>
<evidence type="ECO:0000256" key="10">
    <source>
        <dbReference type="SAM" id="MobiDB-lite"/>
    </source>
</evidence>
<dbReference type="Gene3D" id="3.40.630.30">
    <property type="match status" value="1"/>
</dbReference>
<keyword evidence="13" id="KW-1185">Reference proteome</keyword>
<evidence type="ECO:0000256" key="6">
    <source>
        <dbReference type="ARBA" id="ARBA00022679"/>
    </source>
</evidence>
<reference evidence="12 13" key="1">
    <citation type="submission" date="2020-03" db="EMBL/GenBank/DDBJ databases">
        <title>WGS of actinomycetes isolated from Thailand.</title>
        <authorList>
            <person name="Thawai C."/>
        </authorList>
    </citation>
    <scope>NUCLEOTIDE SEQUENCE [LARGE SCALE GENOMIC DNA]</scope>
    <source>
        <strain evidence="12 13">PLAI 1-29</strain>
    </source>
</reference>
<evidence type="ECO:0000256" key="7">
    <source>
        <dbReference type="ARBA" id="ARBA00023315"/>
    </source>
</evidence>
<dbReference type="RefSeq" id="WP_168102530.1">
    <property type="nucleotide sequence ID" value="NZ_JAATEN010000010.1"/>
</dbReference>
<dbReference type="InterPro" id="IPR000182">
    <property type="entry name" value="GNAT_dom"/>
</dbReference>
<dbReference type="InterPro" id="IPR016181">
    <property type="entry name" value="Acyl_CoA_acyltransferase"/>
</dbReference>
<organism evidence="12 13">
    <name type="scientific">Streptomyces zingiberis</name>
    <dbReference type="NCBI Taxonomy" id="2053010"/>
    <lineage>
        <taxon>Bacteria</taxon>
        <taxon>Bacillati</taxon>
        <taxon>Actinomycetota</taxon>
        <taxon>Actinomycetes</taxon>
        <taxon>Kitasatosporales</taxon>
        <taxon>Streptomycetaceae</taxon>
        <taxon>Streptomyces</taxon>
    </lineage>
</organism>
<sequence>MTTASPPAERARVRPRYRTPRIEDAPALWRMAEQTDELDTNSPYHYALWCRDFAETSLVATVDDEVVAFLTGYFRPDAPDTYLVWQEAAKPRHGIPMLGVQLFERAADRAVEKGARYIEATVSATNKSIIMVLKKCAKRYKAEVATSVLFPADLFPDGGDHGDPAGPGGHHEEVLYRIGPLTPRTPDGPAG</sequence>
<dbReference type="Proteomes" id="UP000695264">
    <property type="component" value="Unassembled WGS sequence"/>
</dbReference>
<protein>
    <recommendedName>
        <fullName evidence="5 9">L-2,4-diaminobutyric acid acetyltransferase</fullName>
        <shortName evidence="9">DABA acetyltransferase</shortName>
        <ecNumber evidence="4 9">2.3.1.178</ecNumber>
    </recommendedName>
</protein>
<evidence type="ECO:0000256" key="9">
    <source>
        <dbReference type="RuleBase" id="RU365045"/>
    </source>
</evidence>
<dbReference type="SUPFAM" id="SSF55729">
    <property type="entry name" value="Acyl-CoA N-acyltransferases (Nat)"/>
    <property type="match status" value="1"/>
</dbReference>
<gene>
    <name evidence="9 12" type="primary">ectA</name>
    <name evidence="12" type="ORF">HCK00_15550</name>
</gene>
<evidence type="ECO:0000256" key="4">
    <source>
        <dbReference type="ARBA" id="ARBA00012355"/>
    </source>
</evidence>
<keyword evidence="6 9" id="KW-0808">Transferase</keyword>
<dbReference type="NCBIfam" id="TIGR02406">
    <property type="entry name" value="ectoine_EctA"/>
    <property type="match status" value="1"/>
</dbReference>
<evidence type="ECO:0000259" key="11">
    <source>
        <dbReference type="PROSITE" id="PS51186"/>
    </source>
</evidence>
<comment type="catalytic activity">
    <reaction evidence="8 9">
        <text>L-2,4-diaminobutanoate + acetyl-CoA = (2S)-4-acetamido-2-aminobutanoate + CoA + H(+)</text>
        <dbReference type="Rhea" id="RHEA:16901"/>
        <dbReference type="ChEBI" id="CHEBI:15378"/>
        <dbReference type="ChEBI" id="CHEBI:57287"/>
        <dbReference type="ChEBI" id="CHEBI:57288"/>
        <dbReference type="ChEBI" id="CHEBI:58761"/>
        <dbReference type="ChEBI" id="CHEBI:58929"/>
        <dbReference type="EC" id="2.3.1.178"/>
    </reaction>
</comment>
<evidence type="ECO:0000313" key="13">
    <source>
        <dbReference type="Proteomes" id="UP000695264"/>
    </source>
</evidence>
<name>A0ABX1C4Q4_9ACTN</name>
<evidence type="ECO:0000256" key="1">
    <source>
        <dbReference type="ARBA" id="ARBA00003741"/>
    </source>
</evidence>
<feature type="domain" description="N-acetyltransferase" evidence="11">
    <location>
        <begin position="15"/>
        <end position="182"/>
    </location>
</feature>
<feature type="region of interest" description="Disordered" evidence="10">
    <location>
        <begin position="159"/>
        <end position="191"/>
    </location>
</feature>
<dbReference type="EMBL" id="JAATEN010000010">
    <property type="protein sequence ID" value="NJQ01909.1"/>
    <property type="molecule type" value="Genomic_DNA"/>
</dbReference>
<keyword evidence="7 9" id="KW-0012">Acyltransferase</keyword>
<dbReference type="EC" id="2.3.1.178" evidence="4 9"/>
<evidence type="ECO:0000256" key="8">
    <source>
        <dbReference type="ARBA" id="ARBA00048924"/>
    </source>
</evidence>
<comment type="pathway">
    <text evidence="2 9">Amine and polyamine biosynthesis; ectoine biosynthesis; L-ectoine from L-aspartate 4-semialdehyde: step 2/3.</text>
</comment>
<evidence type="ECO:0000256" key="2">
    <source>
        <dbReference type="ARBA" id="ARBA00004978"/>
    </source>
</evidence>
<accession>A0ABX1C4Q4</accession>
<comment type="caution">
    <text evidence="12">The sequence shown here is derived from an EMBL/GenBank/DDBJ whole genome shotgun (WGS) entry which is preliminary data.</text>
</comment>
<comment type="function">
    <text evidence="1 9">Catalyzes the acetylation of L-2,4-diaminobutyrate (DABA) to gamma-N-acetyl-alpha,gamma-diaminobutyric acid (ADABA) with acetyl coenzyme A.</text>
</comment>
<dbReference type="GO" id="GO:0033816">
    <property type="term" value="F:diaminobutyrate acetyltransferase activity"/>
    <property type="evidence" value="ECO:0007669"/>
    <property type="project" value="UniProtKB-EC"/>
</dbReference>
<evidence type="ECO:0000256" key="3">
    <source>
        <dbReference type="ARBA" id="ARBA00010712"/>
    </source>
</evidence>
<feature type="compositionally biased region" description="Basic and acidic residues" evidence="10">
    <location>
        <begin position="159"/>
        <end position="175"/>
    </location>
</feature>